<evidence type="ECO:0000313" key="2">
    <source>
        <dbReference type="Proteomes" id="UP001241537"/>
    </source>
</evidence>
<sequence>MNLKIYDNTCVRIVDTDGNAFDGLPQLVSMEVTPW</sequence>
<accession>A0AAE4AM37</accession>
<proteinExistence type="predicted"/>
<protein>
    <submittedName>
        <fullName evidence="1">Uncharacterized protein</fullName>
    </submittedName>
</protein>
<name>A0AAE4AM37_9FIRM</name>
<dbReference type="Proteomes" id="UP001241537">
    <property type="component" value="Unassembled WGS sequence"/>
</dbReference>
<organism evidence="1 2">
    <name type="scientific">Moryella indoligenes</name>
    <dbReference type="NCBI Taxonomy" id="371674"/>
    <lineage>
        <taxon>Bacteria</taxon>
        <taxon>Bacillati</taxon>
        <taxon>Bacillota</taxon>
        <taxon>Clostridia</taxon>
        <taxon>Lachnospirales</taxon>
        <taxon>Lachnospiraceae</taxon>
        <taxon>Moryella</taxon>
    </lineage>
</organism>
<evidence type="ECO:0000313" key="1">
    <source>
        <dbReference type="EMBL" id="MDQ0152726.1"/>
    </source>
</evidence>
<dbReference type="EMBL" id="JAUSTO010000007">
    <property type="protein sequence ID" value="MDQ0152726.1"/>
    <property type="molecule type" value="Genomic_DNA"/>
</dbReference>
<gene>
    <name evidence="1" type="ORF">J2S20_001420</name>
</gene>
<dbReference type="AlphaFoldDB" id="A0AAE4AM37"/>
<keyword evidence="2" id="KW-1185">Reference proteome</keyword>
<reference evidence="1" key="1">
    <citation type="submission" date="2023-07" db="EMBL/GenBank/DDBJ databases">
        <title>Genomic Encyclopedia of Type Strains, Phase IV (KMG-IV): sequencing the most valuable type-strain genomes for metagenomic binning, comparative biology and taxonomic classification.</title>
        <authorList>
            <person name="Goeker M."/>
        </authorList>
    </citation>
    <scope>NUCLEOTIDE SEQUENCE</scope>
    <source>
        <strain evidence="1">DSM 19659</strain>
    </source>
</reference>
<comment type="caution">
    <text evidence="1">The sequence shown here is derived from an EMBL/GenBank/DDBJ whole genome shotgun (WGS) entry which is preliminary data.</text>
</comment>